<feature type="compositionally biased region" description="Basic and acidic residues" evidence="1">
    <location>
        <begin position="28"/>
        <end position="40"/>
    </location>
</feature>
<name>B4JNL2_DROGR</name>
<proteinExistence type="predicted"/>
<dbReference type="HOGENOM" id="CLU_2075553_0_0_1"/>
<dbReference type="InParanoid" id="B4JNL2"/>
<evidence type="ECO:0000256" key="1">
    <source>
        <dbReference type="SAM" id="MobiDB-lite"/>
    </source>
</evidence>
<organism evidence="3">
    <name type="scientific">Drosophila grimshawi</name>
    <name type="common">Hawaiian fruit fly</name>
    <name type="synonym">Idiomyia grimshawi</name>
    <dbReference type="NCBI Taxonomy" id="7222"/>
    <lineage>
        <taxon>Eukaryota</taxon>
        <taxon>Metazoa</taxon>
        <taxon>Ecdysozoa</taxon>
        <taxon>Arthropoda</taxon>
        <taxon>Hexapoda</taxon>
        <taxon>Insecta</taxon>
        <taxon>Pterygota</taxon>
        <taxon>Neoptera</taxon>
        <taxon>Endopterygota</taxon>
        <taxon>Diptera</taxon>
        <taxon>Brachycera</taxon>
        <taxon>Muscomorpha</taxon>
        <taxon>Ephydroidea</taxon>
        <taxon>Drosophilidae</taxon>
        <taxon>Drosophila</taxon>
        <taxon>Hawaiian Drosophila</taxon>
    </lineage>
</organism>
<feature type="region of interest" description="Disordered" evidence="1">
    <location>
        <begin position="20"/>
        <end position="42"/>
    </location>
</feature>
<evidence type="ECO:0000313" key="2">
    <source>
        <dbReference type="EMBL" id="EDV92305.1"/>
    </source>
</evidence>
<dbReference type="AlphaFoldDB" id="B4JNL2"/>
<protein>
    <submittedName>
        <fullName evidence="2">GH24119</fullName>
    </submittedName>
</protein>
<feature type="region of interest" description="Disordered" evidence="1">
    <location>
        <begin position="89"/>
        <end position="118"/>
    </location>
</feature>
<reference evidence="2 3" key="1">
    <citation type="journal article" date="2007" name="Nature">
        <title>Evolution of genes and genomes on the Drosophila phylogeny.</title>
        <authorList>
            <consortium name="Drosophila 12 Genomes Consortium"/>
            <person name="Clark A.G."/>
            <person name="Eisen M.B."/>
            <person name="Smith D.R."/>
            <person name="Bergman C.M."/>
            <person name="Oliver B."/>
            <person name="Markow T.A."/>
            <person name="Kaufman T.C."/>
            <person name="Kellis M."/>
            <person name="Gelbart W."/>
            <person name="Iyer V.N."/>
            <person name="Pollard D.A."/>
            <person name="Sackton T.B."/>
            <person name="Larracuente A.M."/>
            <person name="Singh N.D."/>
            <person name="Abad J.P."/>
            <person name="Abt D.N."/>
            <person name="Adryan B."/>
            <person name="Aguade M."/>
            <person name="Akashi H."/>
            <person name="Anderson W.W."/>
            <person name="Aquadro C.F."/>
            <person name="Ardell D.H."/>
            <person name="Arguello R."/>
            <person name="Artieri C.G."/>
            <person name="Barbash D.A."/>
            <person name="Barker D."/>
            <person name="Barsanti P."/>
            <person name="Batterham P."/>
            <person name="Batzoglou S."/>
            <person name="Begun D."/>
            <person name="Bhutkar A."/>
            <person name="Blanco E."/>
            <person name="Bosak S.A."/>
            <person name="Bradley R.K."/>
            <person name="Brand A.D."/>
            <person name="Brent M.R."/>
            <person name="Brooks A.N."/>
            <person name="Brown R.H."/>
            <person name="Butlin R.K."/>
            <person name="Caggese C."/>
            <person name="Calvi B.R."/>
            <person name="Bernardo de Carvalho A."/>
            <person name="Caspi A."/>
            <person name="Castrezana S."/>
            <person name="Celniker S.E."/>
            <person name="Chang J.L."/>
            <person name="Chapple C."/>
            <person name="Chatterji S."/>
            <person name="Chinwalla A."/>
            <person name="Civetta A."/>
            <person name="Clifton S.W."/>
            <person name="Comeron J.M."/>
            <person name="Costello J.C."/>
            <person name="Coyne J.A."/>
            <person name="Daub J."/>
            <person name="David R.G."/>
            <person name="Delcher A.L."/>
            <person name="Delehaunty K."/>
            <person name="Do C.B."/>
            <person name="Ebling H."/>
            <person name="Edwards K."/>
            <person name="Eickbush T."/>
            <person name="Evans J.D."/>
            <person name="Filipski A."/>
            <person name="Findeiss S."/>
            <person name="Freyhult E."/>
            <person name="Fulton L."/>
            <person name="Fulton R."/>
            <person name="Garcia A.C."/>
            <person name="Gardiner A."/>
            <person name="Garfield D.A."/>
            <person name="Garvin B.E."/>
            <person name="Gibson G."/>
            <person name="Gilbert D."/>
            <person name="Gnerre S."/>
            <person name="Godfrey J."/>
            <person name="Good R."/>
            <person name="Gotea V."/>
            <person name="Gravely B."/>
            <person name="Greenberg A.J."/>
            <person name="Griffiths-Jones S."/>
            <person name="Gross S."/>
            <person name="Guigo R."/>
            <person name="Gustafson E.A."/>
            <person name="Haerty W."/>
            <person name="Hahn M.W."/>
            <person name="Halligan D.L."/>
            <person name="Halpern A.L."/>
            <person name="Halter G.M."/>
            <person name="Han M.V."/>
            <person name="Heger A."/>
            <person name="Hillier L."/>
            <person name="Hinrichs A.S."/>
            <person name="Holmes I."/>
            <person name="Hoskins R.A."/>
            <person name="Hubisz M.J."/>
            <person name="Hultmark D."/>
            <person name="Huntley M.A."/>
            <person name="Jaffe D.B."/>
            <person name="Jagadeeshan S."/>
            <person name="Jeck W.R."/>
            <person name="Johnson J."/>
            <person name="Jones C.D."/>
            <person name="Jordan W.C."/>
            <person name="Karpen G.H."/>
            <person name="Kataoka E."/>
            <person name="Keightley P.D."/>
            <person name="Kheradpour P."/>
            <person name="Kirkness E.F."/>
            <person name="Koerich L.B."/>
            <person name="Kristiansen K."/>
            <person name="Kudrna D."/>
            <person name="Kulathinal R.J."/>
            <person name="Kumar S."/>
            <person name="Kwok R."/>
            <person name="Lander E."/>
            <person name="Langley C.H."/>
            <person name="Lapoint R."/>
            <person name="Lazzaro B.P."/>
            <person name="Lee S.J."/>
            <person name="Levesque L."/>
            <person name="Li R."/>
            <person name="Lin C.F."/>
            <person name="Lin M.F."/>
            <person name="Lindblad-Toh K."/>
            <person name="Llopart A."/>
            <person name="Long M."/>
            <person name="Low L."/>
            <person name="Lozovsky E."/>
            <person name="Lu J."/>
            <person name="Luo M."/>
            <person name="Machado C.A."/>
            <person name="Makalowski W."/>
            <person name="Marzo M."/>
            <person name="Matsuda M."/>
            <person name="Matzkin L."/>
            <person name="McAllister B."/>
            <person name="McBride C.S."/>
            <person name="McKernan B."/>
            <person name="McKernan K."/>
            <person name="Mendez-Lago M."/>
            <person name="Minx P."/>
            <person name="Mollenhauer M.U."/>
            <person name="Montooth K."/>
            <person name="Mount S.M."/>
            <person name="Mu X."/>
            <person name="Myers E."/>
            <person name="Negre B."/>
            <person name="Newfeld S."/>
            <person name="Nielsen R."/>
            <person name="Noor M.A."/>
            <person name="O'Grady P."/>
            <person name="Pachter L."/>
            <person name="Papaceit M."/>
            <person name="Parisi M.J."/>
            <person name="Parisi M."/>
            <person name="Parts L."/>
            <person name="Pedersen J.S."/>
            <person name="Pesole G."/>
            <person name="Phillippy A.M."/>
            <person name="Ponting C.P."/>
            <person name="Pop M."/>
            <person name="Porcelli D."/>
            <person name="Powell J.R."/>
            <person name="Prohaska S."/>
            <person name="Pruitt K."/>
            <person name="Puig M."/>
            <person name="Quesneville H."/>
            <person name="Ram K.R."/>
            <person name="Rand D."/>
            <person name="Rasmussen M.D."/>
            <person name="Reed L.K."/>
            <person name="Reenan R."/>
            <person name="Reily A."/>
            <person name="Remington K.A."/>
            <person name="Rieger T.T."/>
            <person name="Ritchie M.G."/>
            <person name="Robin C."/>
            <person name="Rogers Y.H."/>
            <person name="Rohde C."/>
            <person name="Rozas J."/>
            <person name="Rubenfield M.J."/>
            <person name="Ruiz A."/>
            <person name="Russo S."/>
            <person name="Salzberg S.L."/>
            <person name="Sanchez-Gracia A."/>
            <person name="Saranga D.J."/>
            <person name="Sato H."/>
            <person name="Schaeffer S.W."/>
            <person name="Schatz M.C."/>
            <person name="Schlenke T."/>
            <person name="Schwartz R."/>
            <person name="Segarra C."/>
            <person name="Singh R.S."/>
            <person name="Sirot L."/>
            <person name="Sirota M."/>
            <person name="Sisneros N.B."/>
            <person name="Smith C.D."/>
            <person name="Smith T.F."/>
            <person name="Spieth J."/>
            <person name="Stage D.E."/>
            <person name="Stark A."/>
            <person name="Stephan W."/>
            <person name="Strausberg R.L."/>
            <person name="Strempel S."/>
            <person name="Sturgill D."/>
            <person name="Sutton G."/>
            <person name="Sutton G.G."/>
            <person name="Tao W."/>
            <person name="Teichmann S."/>
            <person name="Tobari Y.N."/>
            <person name="Tomimura Y."/>
            <person name="Tsolas J.M."/>
            <person name="Valente V.L."/>
            <person name="Venter E."/>
            <person name="Venter J.C."/>
            <person name="Vicario S."/>
            <person name="Vieira F.G."/>
            <person name="Vilella A.J."/>
            <person name="Villasante A."/>
            <person name="Walenz B."/>
            <person name="Wang J."/>
            <person name="Wasserman M."/>
            <person name="Watts T."/>
            <person name="Wilson D."/>
            <person name="Wilson R.K."/>
            <person name="Wing R.A."/>
            <person name="Wolfner M.F."/>
            <person name="Wong A."/>
            <person name="Wong G.K."/>
            <person name="Wu C.I."/>
            <person name="Wu G."/>
            <person name="Yamamoto D."/>
            <person name="Yang H.P."/>
            <person name="Yang S.P."/>
            <person name="Yorke J.A."/>
            <person name="Yoshida K."/>
            <person name="Zdobnov E."/>
            <person name="Zhang P."/>
            <person name="Zhang Y."/>
            <person name="Zimin A.V."/>
            <person name="Baldwin J."/>
            <person name="Abdouelleil A."/>
            <person name="Abdulkadir J."/>
            <person name="Abebe A."/>
            <person name="Abera B."/>
            <person name="Abreu J."/>
            <person name="Acer S.C."/>
            <person name="Aftuck L."/>
            <person name="Alexander A."/>
            <person name="An P."/>
            <person name="Anderson E."/>
            <person name="Anderson S."/>
            <person name="Arachi H."/>
            <person name="Azer M."/>
            <person name="Bachantsang P."/>
            <person name="Barry A."/>
            <person name="Bayul T."/>
            <person name="Berlin A."/>
            <person name="Bessette D."/>
            <person name="Bloom T."/>
            <person name="Blye J."/>
            <person name="Boguslavskiy L."/>
            <person name="Bonnet C."/>
            <person name="Boukhgalter B."/>
            <person name="Bourzgui I."/>
            <person name="Brown A."/>
            <person name="Cahill P."/>
            <person name="Channer S."/>
            <person name="Cheshatsang Y."/>
            <person name="Chuda L."/>
            <person name="Citroen M."/>
            <person name="Collymore A."/>
            <person name="Cooke P."/>
            <person name="Costello M."/>
            <person name="D'Aco K."/>
            <person name="Daza R."/>
            <person name="De Haan G."/>
            <person name="DeGray S."/>
            <person name="DeMaso C."/>
            <person name="Dhargay N."/>
            <person name="Dooley K."/>
            <person name="Dooley E."/>
            <person name="Doricent M."/>
            <person name="Dorje P."/>
            <person name="Dorjee K."/>
            <person name="Dupes A."/>
            <person name="Elong R."/>
            <person name="Falk J."/>
            <person name="Farina A."/>
            <person name="Faro S."/>
            <person name="Ferguson D."/>
            <person name="Fisher S."/>
            <person name="Foley C.D."/>
            <person name="Franke A."/>
            <person name="Friedrich D."/>
            <person name="Gadbois L."/>
            <person name="Gearin G."/>
            <person name="Gearin C.R."/>
            <person name="Giannoukos G."/>
            <person name="Goode T."/>
            <person name="Graham J."/>
            <person name="Grandbois E."/>
            <person name="Grewal S."/>
            <person name="Gyaltsen K."/>
            <person name="Hafez N."/>
            <person name="Hagos B."/>
            <person name="Hall J."/>
            <person name="Henson C."/>
            <person name="Hollinger A."/>
            <person name="Honan T."/>
            <person name="Huard M.D."/>
            <person name="Hughes L."/>
            <person name="Hurhula B."/>
            <person name="Husby M.E."/>
            <person name="Kamat A."/>
            <person name="Kanga B."/>
            <person name="Kashin S."/>
            <person name="Khazanovich D."/>
            <person name="Kisner P."/>
            <person name="Lance K."/>
            <person name="Lara M."/>
            <person name="Lee W."/>
            <person name="Lennon N."/>
            <person name="Letendre F."/>
            <person name="LeVine R."/>
            <person name="Lipovsky A."/>
            <person name="Liu X."/>
            <person name="Liu J."/>
            <person name="Liu S."/>
            <person name="Lokyitsang T."/>
            <person name="Lokyitsang Y."/>
            <person name="Lubonja R."/>
            <person name="Lui A."/>
            <person name="MacDonald P."/>
            <person name="Magnisalis V."/>
            <person name="Maru K."/>
            <person name="Matthews C."/>
            <person name="McCusker W."/>
            <person name="McDonough S."/>
            <person name="Mehta T."/>
            <person name="Meldrim J."/>
            <person name="Meneus L."/>
            <person name="Mihai O."/>
            <person name="Mihalev A."/>
            <person name="Mihova T."/>
            <person name="Mittelman R."/>
            <person name="Mlenga V."/>
            <person name="Montmayeur A."/>
            <person name="Mulrain L."/>
            <person name="Navidi A."/>
            <person name="Naylor J."/>
            <person name="Negash T."/>
            <person name="Nguyen T."/>
            <person name="Nguyen N."/>
            <person name="Nicol R."/>
            <person name="Norbu C."/>
            <person name="Norbu N."/>
            <person name="Novod N."/>
            <person name="O'Neill B."/>
            <person name="Osman S."/>
            <person name="Markiewicz E."/>
            <person name="Oyono O.L."/>
            <person name="Patti C."/>
            <person name="Phunkhang P."/>
            <person name="Pierre F."/>
            <person name="Priest M."/>
            <person name="Raghuraman S."/>
            <person name="Rege F."/>
            <person name="Reyes R."/>
            <person name="Rise C."/>
            <person name="Rogov P."/>
            <person name="Ross K."/>
            <person name="Ryan E."/>
            <person name="Settipalli S."/>
            <person name="Shea T."/>
            <person name="Sherpa N."/>
            <person name="Shi L."/>
            <person name="Shih D."/>
            <person name="Sparrow T."/>
            <person name="Spaulding J."/>
            <person name="Stalker J."/>
            <person name="Stange-Thomann N."/>
            <person name="Stavropoulos S."/>
            <person name="Stone C."/>
            <person name="Strader C."/>
            <person name="Tesfaye S."/>
            <person name="Thomson T."/>
            <person name="Thoulutsang Y."/>
            <person name="Thoulutsang D."/>
            <person name="Topham K."/>
            <person name="Topping I."/>
            <person name="Tsamla T."/>
            <person name="Vassiliev H."/>
            <person name="Vo A."/>
            <person name="Wangchuk T."/>
            <person name="Wangdi T."/>
            <person name="Weiand M."/>
            <person name="Wilkinson J."/>
            <person name="Wilson A."/>
            <person name="Yadav S."/>
            <person name="Young G."/>
            <person name="Yu Q."/>
            <person name="Zembek L."/>
            <person name="Zhong D."/>
            <person name="Zimmer A."/>
            <person name="Zwirko Z."/>
            <person name="Jaffe D.B."/>
            <person name="Alvarez P."/>
            <person name="Brockman W."/>
            <person name="Butler J."/>
            <person name="Chin C."/>
            <person name="Gnerre S."/>
            <person name="Grabherr M."/>
            <person name="Kleber M."/>
            <person name="Mauceli E."/>
            <person name="MacCallum I."/>
        </authorList>
    </citation>
    <scope>NUCLEOTIDE SEQUENCE [LARGE SCALE GENOMIC DNA]</scope>
    <source>
        <strain evidence="3">Tucson 15287-2541.00</strain>
    </source>
</reference>
<evidence type="ECO:0000313" key="3">
    <source>
        <dbReference type="Proteomes" id="UP000001070"/>
    </source>
</evidence>
<feature type="compositionally biased region" description="Low complexity" evidence="1">
    <location>
        <begin position="90"/>
        <end position="109"/>
    </location>
</feature>
<gene>
    <name evidence="2" type="primary">Dgri\GH24119</name>
    <name evidence="2" type="ORF">Dgri_GH24119</name>
</gene>
<dbReference type="EMBL" id="CH916371">
    <property type="protein sequence ID" value="EDV92305.1"/>
    <property type="molecule type" value="Genomic_DNA"/>
</dbReference>
<dbReference type="Proteomes" id="UP000001070">
    <property type="component" value="Unassembled WGS sequence"/>
</dbReference>
<sequence>MARGRTRACPFVAAVVAESATVGTATSHKPEPEPEPKPEPEAQVVARATVTLSFRQDNNSNYDKAACQQYGNCQPMDSHFDLVRKRRCMQQQQQQQQHQQQQQQQQQRQLLTFATMSE</sequence>
<keyword evidence="3" id="KW-1185">Reference proteome</keyword>
<accession>B4JNL2</accession>